<protein>
    <recommendedName>
        <fullName evidence="5">glycine oxidase</fullName>
        <ecNumber evidence="5">1.4.3.19</ecNumber>
    </recommendedName>
</protein>
<evidence type="ECO:0000256" key="5">
    <source>
        <dbReference type="ARBA" id="ARBA00050018"/>
    </source>
</evidence>
<dbReference type="NCBIfam" id="TIGR02352">
    <property type="entry name" value="thiamin_ThiO"/>
    <property type="match status" value="1"/>
</dbReference>
<gene>
    <name evidence="7" type="primary">thiO</name>
    <name evidence="7" type="ORF">GCM10020221_18820</name>
</gene>
<dbReference type="Gene3D" id="3.30.9.10">
    <property type="entry name" value="D-Amino Acid Oxidase, subunit A, domain 2"/>
    <property type="match status" value="1"/>
</dbReference>
<sequence>MSRPTQNETKAAVAEGLAPHGGIQQLSAAAARDRLVVVGAGAVGAAVAWAAAREKVAGEVVLVDPDPGSGASRVAGGMLGPVTEAWAGEPEILDLGSASVARWPAFAEAVAADAGRPVGLRTEGMLQVALDSADVASLERMAKHFQDRGHHGIELLTGAEARRREPALGPSVRAGLSVPGDLAVDPRTLLVALAAAGAARGVVTCRARVTRVVDDGERVTGVEVEGGQLAADRVVVAAGAWSSALHPVLADRVRPVKGEIIRIRARRSSPPPPVHTLRTAVEGRPVYVIPRTGGRLAVGATQYEAGFDPDVLVGGVRNLLADVEKALPGIGDYALEETAASFRPCTEDNTPLLGPVGPEGLFASTGHGRNGILLTPLTAEALTAVLRGEGLPGVAEPAAAARATACV</sequence>
<dbReference type="Gene3D" id="3.50.50.60">
    <property type="entry name" value="FAD/NAD(P)-binding domain"/>
    <property type="match status" value="1"/>
</dbReference>
<dbReference type="InterPro" id="IPR006076">
    <property type="entry name" value="FAD-dep_OxRdtase"/>
</dbReference>
<evidence type="ECO:0000256" key="2">
    <source>
        <dbReference type="ARBA" id="ARBA00022977"/>
    </source>
</evidence>
<evidence type="ECO:0000313" key="8">
    <source>
        <dbReference type="Proteomes" id="UP001501102"/>
    </source>
</evidence>
<keyword evidence="3" id="KW-0560">Oxidoreductase</keyword>
<accession>A0ABN3WQR7</accession>
<evidence type="ECO:0000256" key="3">
    <source>
        <dbReference type="ARBA" id="ARBA00023002"/>
    </source>
</evidence>
<evidence type="ECO:0000259" key="6">
    <source>
        <dbReference type="Pfam" id="PF01266"/>
    </source>
</evidence>
<reference evidence="7 8" key="1">
    <citation type="journal article" date="2019" name="Int. J. Syst. Evol. Microbiol.">
        <title>The Global Catalogue of Microorganisms (GCM) 10K type strain sequencing project: providing services to taxonomists for standard genome sequencing and annotation.</title>
        <authorList>
            <consortium name="The Broad Institute Genomics Platform"/>
            <consortium name="The Broad Institute Genome Sequencing Center for Infectious Disease"/>
            <person name="Wu L."/>
            <person name="Ma J."/>
        </authorList>
    </citation>
    <scope>NUCLEOTIDE SEQUENCE [LARGE SCALE GENOMIC DNA]</scope>
    <source>
        <strain evidence="7 8">JCM 4087</strain>
    </source>
</reference>
<dbReference type="SUPFAM" id="SSF54373">
    <property type="entry name" value="FAD-linked reductases, C-terminal domain"/>
    <property type="match status" value="1"/>
</dbReference>
<dbReference type="SUPFAM" id="SSF51905">
    <property type="entry name" value="FAD/NAD(P)-binding domain"/>
    <property type="match status" value="1"/>
</dbReference>
<feature type="domain" description="FAD dependent oxidoreductase" evidence="6">
    <location>
        <begin position="35"/>
        <end position="384"/>
    </location>
</feature>
<dbReference type="RefSeq" id="WP_344962261.1">
    <property type="nucleotide sequence ID" value="NZ_BAAAXZ010000072.1"/>
</dbReference>
<name>A0ABN3WQR7_STRTU</name>
<dbReference type="EC" id="1.4.3.19" evidence="5"/>
<dbReference type="PANTHER" id="PTHR13847:SF289">
    <property type="entry name" value="GLYCINE OXIDASE"/>
    <property type="match status" value="1"/>
</dbReference>
<evidence type="ECO:0000313" key="7">
    <source>
        <dbReference type="EMBL" id="GAA2922960.1"/>
    </source>
</evidence>
<evidence type="ECO:0000256" key="4">
    <source>
        <dbReference type="ARBA" id="ARBA00049872"/>
    </source>
</evidence>
<dbReference type="InterPro" id="IPR012727">
    <property type="entry name" value="Gly_oxidase_ThiO"/>
</dbReference>
<comment type="pathway">
    <text evidence="1">Cofactor biosynthesis; thiamine diphosphate biosynthesis.</text>
</comment>
<dbReference type="PANTHER" id="PTHR13847">
    <property type="entry name" value="SARCOSINE DEHYDROGENASE-RELATED"/>
    <property type="match status" value="1"/>
</dbReference>
<keyword evidence="2" id="KW-0784">Thiamine biosynthesis</keyword>
<dbReference type="Pfam" id="PF01266">
    <property type="entry name" value="DAO"/>
    <property type="match status" value="1"/>
</dbReference>
<proteinExistence type="predicted"/>
<comment type="catalytic activity">
    <reaction evidence="4">
        <text>glycine + O2 + H2O = glyoxylate + H2O2 + NH4(+)</text>
        <dbReference type="Rhea" id="RHEA:11532"/>
        <dbReference type="ChEBI" id="CHEBI:15377"/>
        <dbReference type="ChEBI" id="CHEBI:15379"/>
        <dbReference type="ChEBI" id="CHEBI:16240"/>
        <dbReference type="ChEBI" id="CHEBI:28938"/>
        <dbReference type="ChEBI" id="CHEBI:36655"/>
        <dbReference type="ChEBI" id="CHEBI:57305"/>
        <dbReference type="EC" id="1.4.3.19"/>
    </reaction>
</comment>
<organism evidence="7 8">
    <name type="scientific">Streptomyces thioluteus</name>
    <dbReference type="NCBI Taxonomy" id="66431"/>
    <lineage>
        <taxon>Bacteria</taxon>
        <taxon>Bacillati</taxon>
        <taxon>Actinomycetota</taxon>
        <taxon>Actinomycetes</taxon>
        <taxon>Kitasatosporales</taxon>
        <taxon>Streptomycetaceae</taxon>
        <taxon>Streptomyces</taxon>
    </lineage>
</organism>
<dbReference type="EMBL" id="BAAAXZ010000072">
    <property type="protein sequence ID" value="GAA2922960.1"/>
    <property type="molecule type" value="Genomic_DNA"/>
</dbReference>
<dbReference type="InterPro" id="IPR036188">
    <property type="entry name" value="FAD/NAD-bd_sf"/>
</dbReference>
<comment type="caution">
    <text evidence="7">The sequence shown here is derived from an EMBL/GenBank/DDBJ whole genome shotgun (WGS) entry which is preliminary data.</text>
</comment>
<dbReference type="Proteomes" id="UP001501102">
    <property type="component" value="Unassembled WGS sequence"/>
</dbReference>
<evidence type="ECO:0000256" key="1">
    <source>
        <dbReference type="ARBA" id="ARBA00004948"/>
    </source>
</evidence>
<keyword evidence="8" id="KW-1185">Reference proteome</keyword>